<evidence type="ECO:0000313" key="13">
    <source>
        <dbReference type="Proteomes" id="UP000436088"/>
    </source>
</evidence>
<feature type="domain" description="EndoU" evidence="11">
    <location>
        <begin position="125"/>
        <end position="303"/>
    </location>
</feature>
<dbReference type="Proteomes" id="UP000436088">
    <property type="component" value="Unassembled WGS sequence"/>
</dbReference>
<keyword evidence="8" id="KW-0694">RNA-binding</keyword>
<dbReference type="GO" id="GO:0016787">
    <property type="term" value="F:hydrolase activity"/>
    <property type="evidence" value="ECO:0007669"/>
    <property type="project" value="UniProtKB-KW"/>
</dbReference>
<dbReference type="Pfam" id="PF09412">
    <property type="entry name" value="XendoU"/>
    <property type="match status" value="1"/>
</dbReference>
<evidence type="ECO:0000259" key="11">
    <source>
        <dbReference type="PROSITE" id="PS51959"/>
    </source>
</evidence>
<dbReference type="PANTHER" id="PTHR12439">
    <property type="entry name" value="PLACENTAL PROTEIN 11-RELATED"/>
    <property type="match status" value="1"/>
</dbReference>
<dbReference type="GO" id="GO:0004521">
    <property type="term" value="F:RNA endonuclease activity"/>
    <property type="evidence" value="ECO:0007669"/>
    <property type="project" value="InterPro"/>
</dbReference>
<name>A0A6A3AXF0_HIBSY</name>
<dbReference type="InterPro" id="IPR037227">
    <property type="entry name" value="EndoU-like"/>
</dbReference>
<dbReference type="AlphaFoldDB" id="A0A6A3AXF0"/>
<dbReference type="InterPro" id="IPR039787">
    <property type="entry name" value="ENDOU"/>
</dbReference>
<comment type="cofactor">
    <cofactor evidence="1">
        <name>Mn(2+)</name>
        <dbReference type="ChEBI" id="CHEBI:29035"/>
    </cofactor>
</comment>
<dbReference type="PROSITE" id="PS51959">
    <property type="entry name" value="ENDOU"/>
    <property type="match status" value="1"/>
</dbReference>
<keyword evidence="5" id="KW-0479">Metal-binding</keyword>
<comment type="caution">
    <text evidence="12">The sequence shown here is derived from an EMBL/GenBank/DDBJ whole genome shotgun (WGS) entry which is preliminary data.</text>
</comment>
<dbReference type="GO" id="GO:0003723">
    <property type="term" value="F:RNA binding"/>
    <property type="evidence" value="ECO:0007669"/>
    <property type="project" value="UniProtKB-KW"/>
</dbReference>
<evidence type="ECO:0000256" key="2">
    <source>
        <dbReference type="ARBA" id="ARBA00010168"/>
    </source>
</evidence>
<keyword evidence="4" id="KW-0540">Nuclease</keyword>
<evidence type="ECO:0000256" key="8">
    <source>
        <dbReference type="ARBA" id="ARBA00022884"/>
    </source>
</evidence>
<keyword evidence="7" id="KW-0378">Hydrolase</keyword>
<protein>
    <submittedName>
        <fullName evidence="12">Chloroplast beta-amylase isoform 1</fullName>
    </submittedName>
</protein>
<keyword evidence="13" id="KW-1185">Reference proteome</keyword>
<keyword evidence="10" id="KW-0456">Lyase</keyword>
<comment type="similarity">
    <text evidence="2">Belongs to the ENDOU family.</text>
</comment>
<accession>A0A6A3AXF0</accession>
<evidence type="ECO:0000256" key="4">
    <source>
        <dbReference type="ARBA" id="ARBA00022722"/>
    </source>
</evidence>
<evidence type="ECO:0000256" key="10">
    <source>
        <dbReference type="ARBA" id="ARBA00023239"/>
    </source>
</evidence>
<keyword evidence="6" id="KW-0255">Endonuclease</keyword>
<evidence type="ECO:0000256" key="6">
    <source>
        <dbReference type="ARBA" id="ARBA00022759"/>
    </source>
</evidence>
<proteinExistence type="inferred from homology"/>
<dbReference type="SUPFAM" id="SSF142877">
    <property type="entry name" value="EndoU-like"/>
    <property type="match status" value="1"/>
</dbReference>
<evidence type="ECO:0000313" key="12">
    <source>
        <dbReference type="EMBL" id="KAE8708533.1"/>
    </source>
</evidence>
<sequence>MTKIVVLRLSGENRNRVNRMTRPGRFRVQDLPGDTKRLSMRNMQRMSVMSDMLITEMSGTGRFACLVIILGSNVNLILCNWKFMDSTSGKGQGKCCWQGYKKLPREQEYGDEVGTGTSIEPSEEELADLSQACNRLWQLDFNRLEPGKDYQIDCGEGKRVRQKEDMAEESLFYSLSEDIFRKPTFSRFCALLDNYNPNAGCKEVVTTEEKQEQSAFIEEISRTAPIKYLHRTFGSFSAFEHVFVREIKQCGEEKLLASTIGFRCFYLEEGKELIIKVMYYPEDEGKLLRNTVAYNSVRMEWGS</sequence>
<dbReference type="GO" id="GO:0016829">
    <property type="term" value="F:lyase activity"/>
    <property type="evidence" value="ECO:0007669"/>
    <property type="project" value="UniProtKB-KW"/>
</dbReference>
<dbReference type="EMBL" id="VEPZ02000940">
    <property type="protein sequence ID" value="KAE8708533.1"/>
    <property type="molecule type" value="Genomic_DNA"/>
</dbReference>
<dbReference type="PANTHER" id="PTHR12439:SF11">
    <property type="entry name" value="URIDYLATE-SPECIFIC ENDORIBONUCLEASE"/>
    <property type="match status" value="1"/>
</dbReference>
<dbReference type="GO" id="GO:0046872">
    <property type="term" value="F:metal ion binding"/>
    <property type="evidence" value="ECO:0007669"/>
    <property type="project" value="UniProtKB-KW"/>
</dbReference>
<evidence type="ECO:0000256" key="5">
    <source>
        <dbReference type="ARBA" id="ARBA00022723"/>
    </source>
</evidence>
<reference evidence="12" key="1">
    <citation type="submission" date="2019-09" db="EMBL/GenBank/DDBJ databases">
        <title>Draft genome information of white flower Hibiscus syriacus.</title>
        <authorList>
            <person name="Kim Y.-M."/>
        </authorList>
    </citation>
    <scope>NUCLEOTIDE SEQUENCE [LARGE SCALE GENOMIC DNA]</scope>
    <source>
        <strain evidence="12">YM2019G1</strain>
    </source>
</reference>
<evidence type="ECO:0000256" key="1">
    <source>
        <dbReference type="ARBA" id="ARBA00001936"/>
    </source>
</evidence>
<dbReference type="InterPro" id="IPR018998">
    <property type="entry name" value="EndoU_C"/>
</dbReference>
<keyword evidence="9" id="KW-0464">Manganese</keyword>
<organism evidence="12 13">
    <name type="scientific">Hibiscus syriacus</name>
    <name type="common">Rose of Sharon</name>
    <dbReference type="NCBI Taxonomy" id="106335"/>
    <lineage>
        <taxon>Eukaryota</taxon>
        <taxon>Viridiplantae</taxon>
        <taxon>Streptophyta</taxon>
        <taxon>Embryophyta</taxon>
        <taxon>Tracheophyta</taxon>
        <taxon>Spermatophyta</taxon>
        <taxon>Magnoliopsida</taxon>
        <taxon>eudicotyledons</taxon>
        <taxon>Gunneridae</taxon>
        <taxon>Pentapetalae</taxon>
        <taxon>rosids</taxon>
        <taxon>malvids</taxon>
        <taxon>Malvales</taxon>
        <taxon>Malvaceae</taxon>
        <taxon>Malvoideae</taxon>
        <taxon>Hibiscus</taxon>
    </lineage>
</organism>
<comment type="subunit">
    <text evidence="3">Monomer.</text>
</comment>
<evidence type="ECO:0000256" key="9">
    <source>
        <dbReference type="ARBA" id="ARBA00023211"/>
    </source>
</evidence>
<gene>
    <name evidence="12" type="ORF">F3Y22_tig00110338pilonHSYRG00038</name>
</gene>
<evidence type="ECO:0000256" key="3">
    <source>
        <dbReference type="ARBA" id="ARBA00011245"/>
    </source>
</evidence>
<evidence type="ECO:0000256" key="7">
    <source>
        <dbReference type="ARBA" id="ARBA00022801"/>
    </source>
</evidence>